<feature type="transmembrane region" description="Helical" evidence="1">
    <location>
        <begin position="198"/>
        <end position="215"/>
    </location>
</feature>
<name>A0A2M8LI88_9BACT</name>
<dbReference type="InterPro" id="IPR048389">
    <property type="entry name" value="YciQ-like_C"/>
</dbReference>
<feature type="transmembrane region" description="Helical" evidence="1">
    <location>
        <begin position="12"/>
        <end position="36"/>
    </location>
</feature>
<dbReference type="Pfam" id="PF20990">
    <property type="entry name" value="DUF2207_C"/>
    <property type="match status" value="1"/>
</dbReference>
<keyword evidence="1" id="KW-1133">Transmembrane helix</keyword>
<sequence>MSESEITALFSLLSPQVTVGVLFAHGLGFLVIRAWLKQRLLSRVGPVVTQYTPSSIKPTIGGVLLDRSFKERHVVAGVYALVAKKIISLTQTQELGKTVPAFECRYPLFTLKEMHLLNWELHLKNILFQNDTVISQATARDRLVKEWLRLWKEVSKDTQEWFTVNPNTMFWRRLSWGAGVTMFYGSLGYVAGYAQTNAIPFVCMVLAGLVTAYGLHRLPFPWHYTPKGYSALAQMYGWREYYVVEHERSVFEEDAGRYPELYAWSIIFHGSRKWERKIFTLFPKN</sequence>
<evidence type="ECO:0000313" key="3">
    <source>
        <dbReference type="EMBL" id="PJE77152.1"/>
    </source>
</evidence>
<keyword evidence="1" id="KW-0812">Transmembrane</keyword>
<organism evidence="3 4">
    <name type="scientific">Candidatus Uhrbacteria bacterium CG10_big_fil_rev_8_21_14_0_10_48_16</name>
    <dbReference type="NCBI Taxonomy" id="1975038"/>
    <lineage>
        <taxon>Bacteria</taxon>
        <taxon>Candidatus Uhriibacteriota</taxon>
    </lineage>
</organism>
<gene>
    <name evidence="3" type="ORF">COV05_00890</name>
</gene>
<proteinExistence type="predicted"/>
<dbReference type="Proteomes" id="UP000231436">
    <property type="component" value="Unassembled WGS sequence"/>
</dbReference>
<feature type="domain" description="Predicted membrane protein YciQ-like C-terminal" evidence="2">
    <location>
        <begin position="50"/>
        <end position="241"/>
    </location>
</feature>
<dbReference type="AlphaFoldDB" id="A0A2M8LI88"/>
<protein>
    <recommendedName>
        <fullName evidence="2">Predicted membrane protein YciQ-like C-terminal domain-containing protein</fullName>
    </recommendedName>
</protein>
<evidence type="ECO:0000256" key="1">
    <source>
        <dbReference type="SAM" id="Phobius"/>
    </source>
</evidence>
<comment type="caution">
    <text evidence="3">The sequence shown here is derived from an EMBL/GenBank/DDBJ whole genome shotgun (WGS) entry which is preliminary data.</text>
</comment>
<accession>A0A2M8LI88</accession>
<reference evidence="4" key="1">
    <citation type="submission" date="2017-09" db="EMBL/GenBank/DDBJ databases">
        <title>Depth-based differentiation of microbial function through sediment-hosted aquifers and enrichment of novel symbionts in the deep terrestrial subsurface.</title>
        <authorList>
            <person name="Probst A.J."/>
            <person name="Ladd B."/>
            <person name="Jarett J.K."/>
            <person name="Geller-Mcgrath D.E."/>
            <person name="Sieber C.M.K."/>
            <person name="Emerson J.B."/>
            <person name="Anantharaman K."/>
            <person name="Thomas B.C."/>
            <person name="Malmstrom R."/>
            <person name="Stieglmeier M."/>
            <person name="Klingl A."/>
            <person name="Woyke T."/>
            <person name="Ryan C.M."/>
            <person name="Banfield J.F."/>
        </authorList>
    </citation>
    <scope>NUCLEOTIDE SEQUENCE [LARGE SCALE GENOMIC DNA]</scope>
</reference>
<evidence type="ECO:0000313" key="4">
    <source>
        <dbReference type="Proteomes" id="UP000231436"/>
    </source>
</evidence>
<evidence type="ECO:0000259" key="2">
    <source>
        <dbReference type="Pfam" id="PF20990"/>
    </source>
</evidence>
<dbReference type="EMBL" id="PFEU01000006">
    <property type="protein sequence ID" value="PJE77152.1"/>
    <property type="molecule type" value="Genomic_DNA"/>
</dbReference>
<keyword evidence="1" id="KW-0472">Membrane</keyword>
<feature type="transmembrane region" description="Helical" evidence="1">
    <location>
        <begin position="174"/>
        <end position="192"/>
    </location>
</feature>